<dbReference type="InterPro" id="IPR022385">
    <property type="entry name" value="Rhs_assc_core"/>
</dbReference>
<evidence type="ECO:0000313" key="3">
    <source>
        <dbReference type="EMBL" id="REC64521.1"/>
    </source>
</evidence>
<evidence type="ECO:0000259" key="2">
    <source>
        <dbReference type="Pfam" id="PF20041"/>
    </source>
</evidence>
<sequence>MKRIIIPISMLCFGLSNAQTTTENYIQSRTYLEPVTASSTTAKQINTVQYFDGLGRPKQVVNVKASPLGRDVVTHIEYDQFGRQVKDYLPVPQPGTLNGAIVPNPLANATQPSLYGSEKIYAEKILENSPLDRIQQQIQVGNAWSSKPVKFTYETNAANEVKKFIATAVWSNGTTASTISSTIENYPANQLYKNIVTDEDGNQTIEFKNGQGQVILVRKVLSATENADTYYVYNDYNQLAVVISPMGVNAINALAAGTVIPNNILNGMCYLYRYDGKNRVVLKKVPHKGWEYIIYDKAGRVIMTQDAVMGASKQWLFTKYDAFGRVAYTGIYTSAQAYGPGGRQAEQAAADALASNTVKRTSAVGFTDSSGMQLYYDNTASTSYPSTGIKVLSINYYDTYPGYSFNPSFPADILGEPTMPQDPNIIAGARSTKGLPVMSFVKNVENDNWTRNYSYYDRKGRVIGTYSINHLGGYTRTDMQLDFAGTPLKTITSHQRKQGEEGVTVKERFVYDTQNRLKQHYHQVDNLPEELLAEHTYNELSQLSNKKVGNNLQSIDYAYNIRGWMTDINKNDMSVANLGGKLFAYKIKYNQKDGITNPDTALFPGKNVEAKFNGNITEVDWRAVETVGVNPSLTPKRYGYAYDKLNRLTAGFYQNPSNPNSREHTESISYDINGNIKDLYRTSLLQSGSTAATVIDRLSYTYIGNQLSKVVDSAQNPTGYEGGGNVITYTANGSMKDFKDRGITSIQYNHLELPDILNLTRQDGIENVTINTVYDAGGLKLQKINNTVINGVAGPTTTRYTTDYLDGFQYTKKEFVTSGGSESFSETAYAMEREAYTSELPVGPIESEDGINPPILPPPLRAKTGDLQFFGTSEGYFDYEKDQYIYQYKDHLGNVRVSFGKNSAGALEITDANDYYPFGMNHLKTGNSYFGSGSYKNYKYNSKELQETGMYDYGARMYMADLGRWGVVDPLAEQYRRWSPYNYAVNNPMNFIDPDGRGVESTHTDKFGNVVMVANDGDNGVYKHSGDTQDTLKELGKYNSESNTSAGGERMGETEFWDEFVDPDTNMAAGTIHFGNEQSWDPLVVDANEYSKKVGLQQTMEESKLHQGLDIKNNKDWSSEGPMTGRLLNGKYATGRSAGNYLAGLNGVTSTLRGFNISGSTYMKMAGAYQKGLISTPNKILNYNLIGSVLFFGNSYGPAPYYGEEPYSGRRILEGIKAGEKANNK</sequence>
<feature type="signal peptide" evidence="1">
    <location>
        <begin position="1"/>
        <end position="18"/>
    </location>
</feature>
<dbReference type="PANTHER" id="PTHR32305">
    <property type="match status" value="1"/>
</dbReference>
<dbReference type="NCBIfam" id="TIGR03696">
    <property type="entry name" value="Rhs_assc_core"/>
    <property type="match status" value="1"/>
</dbReference>
<proteinExistence type="predicted"/>
<dbReference type="RefSeq" id="WP_115964466.1">
    <property type="nucleotide sequence ID" value="NZ_CBCRVL010000035.1"/>
</dbReference>
<dbReference type="Proteomes" id="UP000256769">
    <property type="component" value="Unassembled WGS sequence"/>
</dbReference>
<dbReference type="EMBL" id="QNUE01000032">
    <property type="protein sequence ID" value="REC64521.1"/>
    <property type="molecule type" value="Genomic_DNA"/>
</dbReference>
<evidence type="ECO:0000313" key="4">
    <source>
        <dbReference type="Proteomes" id="UP000256769"/>
    </source>
</evidence>
<dbReference type="AlphaFoldDB" id="A0A3D9CFR4"/>
<accession>A0A3D9CFR4</accession>
<keyword evidence="4" id="KW-1185">Reference proteome</keyword>
<dbReference type="InterPro" id="IPR045619">
    <property type="entry name" value="DUF6443"/>
</dbReference>
<evidence type="ECO:0000256" key="1">
    <source>
        <dbReference type="SAM" id="SignalP"/>
    </source>
</evidence>
<dbReference type="PANTHER" id="PTHR32305:SF15">
    <property type="entry name" value="PROTEIN RHSA-RELATED"/>
    <property type="match status" value="1"/>
</dbReference>
<keyword evidence="1" id="KW-0732">Signal</keyword>
<protein>
    <submittedName>
        <fullName evidence="3">RHS repeat-associated core domain-containing protein</fullName>
    </submittedName>
</protein>
<feature type="domain" description="DUF6443" evidence="2">
    <location>
        <begin position="28"/>
        <end position="154"/>
    </location>
</feature>
<name>A0A3D9CFR4_9FLAO</name>
<dbReference type="Pfam" id="PF20041">
    <property type="entry name" value="DUF6443"/>
    <property type="match status" value="1"/>
</dbReference>
<comment type="caution">
    <text evidence="3">The sequence shown here is derived from an EMBL/GenBank/DDBJ whole genome shotgun (WGS) entry which is preliminary data.</text>
</comment>
<dbReference type="Gene3D" id="2.180.10.10">
    <property type="entry name" value="RHS repeat-associated core"/>
    <property type="match status" value="1"/>
</dbReference>
<dbReference type="OrthoDB" id="2972467at2"/>
<organism evidence="3 4">
    <name type="scientific">Chryseobacterium flavum</name>
    <dbReference type="NCBI Taxonomy" id="415851"/>
    <lineage>
        <taxon>Bacteria</taxon>
        <taxon>Pseudomonadati</taxon>
        <taxon>Bacteroidota</taxon>
        <taxon>Flavobacteriia</taxon>
        <taxon>Flavobacteriales</taxon>
        <taxon>Weeksellaceae</taxon>
        <taxon>Chryseobacterium group</taxon>
        <taxon>Chryseobacterium</taxon>
    </lineage>
</organism>
<reference evidence="3 4" key="1">
    <citation type="journal article" date="2007" name="Int. J. Syst. Evol. Microbiol.">
        <title>Chryseobacterium flavum sp. nov., isolated from polluted soil.</title>
        <authorList>
            <person name="Zhou Y."/>
            <person name="Dong J."/>
            <person name="Wang X."/>
            <person name="Huang X."/>
            <person name="Zhang K.Y."/>
            <person name="Zhang Y.Q."/>
            <person name="Guo Y.F."/>
            <person name="Lai R."/>
            <person name="Li W.J."/>
        </authorList>
    </citation>
    <scope>NUCLEOTIDE SEQUENCE [LARGE SCALE GENOMIC DNA]</scope>
    <source>
        <strain evidence="3 4">KCTC 12877</strain>
    </source>
</reference>
<feature type="chain" id="PRO_5017790056" evidence="1">
    <location>
        <begin position="19"/>
        <end position="1225"/>
    </location>
</feature>
<gene>
    <name evidence="3" type="ORF">DRF59_20555</name>
</gene>
<dbReference type="InterPro" id="IPR050708">
    <property type="entry name" value="T6SS_VgrG/RHS"/>
</dbReference>